<dbReference type="SUPFAM" id="SSF53098">
    <property type="entry name" value="Ribonuclease H-like"/>
    <property type="match status" value="1"/>
</dbReference>
<dbReference type="Pfam" id="PF13456">
    <property type="entry name" value="RVT_3"/>
    <property type="match status" value="1"/>
</dbReference>
<accession>A0ABQ8AJC0</accession>
<dbReference type="PANTHER" id="PTHR34146">
    <property type="entry name" value="POLYNUCLEOTIDYL TRANSFERASE, RIBONUCLEASE H-LIKE SUPERFAMILY PROTEIN-RELATED"/>
    <property type="match status" value="1"/>
</dbReference>
<name>A0ABQ8AJC0_BRANA</name>
<dbReference type="PANTHER" id="PTHR34146:SF3">
    <property type="entry name" value="POLYNUCLEOTIDYL TRANSFERASE, RIBONUCLEASE H-LIKE SUPERFAMILY PROTEIN"/>
    <property type="match status" value="1"/>
</dbReference>
<feature type="domain" description="RNase H type-1" evidence="2">
    <location>
        <begin position="29"/>
        <end position="105"/>
    </location>
</feature>
<organism evidence="3 4">
    <name type="scientific">Brassica napus</name>
    <name type="common">Rape</name>
    <dbReference type="NCBI Taxonomy" id="3708"/>
    <lineage>
        <taxon>Eukaryota</taxon>
        <taxon>Viridiplantae</taxon>
        <taxon>Streptophyta</taxon>
        <taxon>Embryophyta</taxon>
        <taxon>Tracheophyta</taxon>
        <taxon>Spermatophyta</taxon>
        <taxon>Magnoliopsida</taxon>
        <taxon>eudicotyledons</taxon>
        <taxon>Gunneridae</taxon>
        <taxon>Pentapetalae</taxon>
        <taxon>rosids</taxon>
        <taxon>malvids</taxon>
        <taxon>Brassicales</taxon>
        <taxon>Brassicaceae</taxon>
        <taxon>Brassiceae</taxon>
        <taxon>Brassica</taxon>
    </lineage>
</organism>
<feature type="region of interest" description="Disordered" evidence="1">
    <location>
        <begin position="1"/>
        <end position="29"/>
    </location>
</feature>
<evidence type="ECO:0000313" key="3">
    <source>
        <dbReference type="EMBL" id="KAH0892682.1"/>
    </source>
</evidence>
<dbReference type="InterPro" id="IPR012337">
    <property type="entry name" value="RNaseH-like_sf"/>
</dbReference>
<dbReference type="InterPro" id="IPR002156">
    <property type="entry name" value="RNaseH_domain"/>
</dbReference>
<dbReference type="EMBL" id="JAGKQM010000013">
    <property type="protein sequence ID" value="KAH0892682.1"/>
    <property type="molecule type" value="Genomic_DNA"/>
</dbReference>
<reference evidence="3 4" key="1">
    <citation type="submission" date="2021-05" db="EMBL/GenBank/DDBJ databases">
        <title>Genome Assembly of Synthetic Allotetraploid Brassica napus Reveals Homoeologous Exchanges between Subgenomes.</title>
        <authorList>
            <person name="Davis J.T."/>
        </authorList>
    </citation>
    <scope>NUCLEOTIDE SEQUENCE [LARGE SCALE GENOMIC DNA]</scope>
    <source>
        <strain evidence="4">cv. Da-Ae</strain>
        <tissue evidence="3">Seedling</tissue>
    </source>
</reference>
<evidence type="ECO:0000259" key="2">
    <source>
        <dbReference type="Pfam" id="PF13456"/>
    </source>
</evidence>
<evidence type="ECO:0000256" key="1">
    <source>
        <dbReference type="SAM" id="MobiDB-lite"/>
    </source>
</evidence>
<proteinExistence type="predicted"/>
<sequence>MHNPHDDDDAVETPPPDAATPPRGSVCSTDASWHKDDHLFGGGMVLLAEDGATTYGSFSSNRVLTPLHAEFQTLLWAMKSSIHLDHLVMTFEMDCLQLVHLIEEDNWLSLLAEFD</sequence>
<feature type="compositionally biased region" description="Acidic residues" evidence="1">
    <location>
        <begin position="1"/>
        <end position="11"/>
    </location>
</feature>
<dbReference type="Proteomes" id="UP000824890">
    <property type="component" value="Unassembled WGS sequence"/>
</dbReference>
<protein>
    <recommendedName>
        <fullName evidence="2">RNase H type-1 domain-containing protein</fullName>
    </recommendedName>
</protein>
<comment type="caution">
    <text evidence="3">The sequence shown here is derived from an EMBL/GenBank/DDBJ whole genome shotgun (WGS) entry which is preliminary data.</text>
</comment>
<feature type="non-terminal residue" evidence="3">
    <location>
        <position position="115"/>
    </location>
</feature>
<gene>
    <name evidence="3" type="ORF">HID58_055111</name>
</gene>
<evidence type="ECO:0000313" key="4">
    <source>
        <dbReference type="Proteomes" id="UP000824890"/>
    </source>
</evidence>
<keyword evidence="4" id="KW-1185">Reference proteome</keyword>